<protein>
    <submittedName>
        <fullName evidence="2">Uncharacterized protein</fullName>
    </submittedName>
</protein>
<name>A0ABC8VZH8_9POAL</name>
<organism evidence="2 3">
    <name type="scientific">Urochloa decumbens</name>
    <dbReference type="NCBI Taxonomy" id="240449"/>
    <lineage>
        <taxon>Eukaryota</taxon>
        <taxon>Viridiplantae</taxon>
        <taxon>Streptophyta</taxon>
        <taxon>Embryophyta</taxon>
        <taxon>Tracheophyta</taxon>
        <taxon>Spermatophyta</taxon>
        <taxon>Magnoliopsida</taxon>
        <taxon>Liliopsida</taxon>
        <taxon>Poales</taxon>
        <taxon>Poaceae</taxon>
        <taxon>PACMAD clade</taxon>
        <taxon>Panicoideae</taxon>
        <taxon>Panicodae</taxon>
        <taxon>Paniceae</taxon>
        <taxon>Melinidinae</taxon>
        <taxon>Urochloa</taxon>
    </lineage>
</organism>
<feature type="compositionally biased region" description="Polar residues" evidence="1">
    <location>
        <begin position="128"/>
        <end position="137"/>
    </location>
</feature>
<feature type="compositionally biased region" description="Basic and acidic residues" evidence="1">
    <location>
        <begin position="178"/>
        <end position="192"/>
    </location>
</feature>
<dbReference type="PANTHER" id="PTHR44137:SF24">
    <property type="entry name" value="DNAJ HEAT SHOCK N-TERMINAL DOMAIN-CONTAINING PROTEIN"/>
    <property type="match status" value="1"/>
</dbReference>
<feature type="region of interest" description="Disordered" evidence="1">
    <location>
        <begin position="110"/>
        <end position="140"/>
    </location>
</feature>
<sequence length="204" mass="22468">MEHPAGSNSTEVPTSYALAVPAHAPKPSSCHVPAAPIHLEGEREVIVLALRAPNNPNPGPFRLARQRRTFWTTCTSCKEMKKYPIEYLNSNISCSRCSKAFKALEVTKPRNKSTATTLSETRMEHGNSAPTSASRKSPTFLPLRKKLKTGVSALQSAMHDDVKMLMIFKGKTVVEEKIKETMHPKNNSEHLPEPTQDGGHQAEA</sequence>
<reference evidence="2" key="1">
    <citation type="submission" date="2024-10" db="EMBL/GenBank/DDBJ databases">
        <authorList>
            <person name="Ryan C."/>
        </authorList>
    </citation>
    <scope>NUCLEOTIDE SEQUENCE [LARGE SCALE GENOMIC DNA]</scope>
</reference>
<gene>
    <name evidence="2" type="ORF">URODEC1_LOCUS8479</name>
</gene>
<feature type="region of interest" description="Disordered" evidence="1">
    <location>
        <begin position="178"/>
        <end position="204"/>
    </location>
</feature>
<dbReference type="EMBL" id="OZ075121">
    <property type="protein sequence ID" value="CAL4900062.1"/>
    <property type="molecule type" value="Genomic_DNA"/>
</dbReference>
<keyword evidence="3" id="KW-1185">Reference proteome</keyword>
<accession>A0ABC8VZH8</accession>
<dbReference type="Proteomes" id="UP001497457">
    <property type="component" value="Chromosome 11b"/>
</dbReference>
<dbReference type="AlphaFoldDB" id="A0ABC8VZH8"/>
<evidence type="ECO:0000313" key="3">
    <source>
        <dbReference type="Proteomes" id="UP001497457"/>
    </source>
</evidence>
<evidence type="ECO:0000256" key="1">
    <source>
        <dbReference type="SAM" id="MobiDB-lite"/>
    </source>
</evidence>
<proteinExistence type="predicted"/>
<evidence type="ECO:0000313" key="2">
    <source>
        <dbReference type="EMBL" id="CAL4900062.1"/>
    </source>
</evidence>
<dbReference type="PANTHER" id="PTHR44137">
    <property type="entry name" value="BNAC03G44070D PROTEIN"/>
    <property type="match status" value="1"/>
</dbReference>